<gene>
    <name evidence="1" type="ORF">EAG_02141</name>
</gene>
<evidence type="ECO:0000313" key="2">
    <source>
        <dbReference type="Proteomes" id="UP000000311"/>
    </source>
</evidence>
<sequence length="67" mass="7400">MEEGQLTTREEIRPIRLVGWLVGADALEQPDSLPLAQLRPNFVSIMAANLAAQKVRGCSQDEPEPSR</sequence>
<accession>E2B1S1</accession>
<dbReference type="AlphaFoldDB" id="E2B1S1"/>
<dbReference type="Proteomes" id="UP000000311">
    <property type="component" value="Unassembled WGS sequence"/>
</dbReference>
<dbReference type="InParanoid" id="E2B1S1"/>
<dbReference type="EMBL" id="GL444953">
    <property type="protein sequence ID" value="EFN60427.1"/>
    <property type="molecule type" value="Genomic_DNA"/>
</dbReference>
<keyword evidence="2" id="KW-1185">Reference proteome</keyword>
<name>E2B1S1_CAMFO</name>
<reference evidence="1 2" key="1">
    <citation type="journal article" date="2010" name="Science">
        <title>Genomic comparison of the ants Camponotus floridanus and Harpegnathos saltator.</title>
        <authorList>
            <person name="Bonasio R."/>
            <person name="Zhang G."/>
            <person name="Ye C."/>
            <person name="Mutti N.S."/>
            <person name="Fang X."/>
            <person name="Qin N."/>
            <person name="Donahue G."/>
            <person name="Yang P."/>
            <person name="Li Q."/>
            <person name="Li C."/>
            <person name="Zhang P."/>
            <person name="Huang Z."/>
            <person name="Berger S.L."/>
            <person name="Reinberg D."/>
            <person name="Wang J."/>
            <person name="Liebig J."/>
        </authorList>
    </citation>
    <scope>NUCLEOTIDE SEQUENCE [LARGE SCALE GENOMIC DNA]</scope>
    <source>
        <strain evidence="2">C129</strain>
    </source>
</reference>
<organism evidence="2">
    <name type="scientific">Camponotus floridanus</name>
    <name type="common">Florida carpenter ant</name>
    <dbReference type="NCBI Taxonomy" id="104421"/>
    <lineage>
        <taxon>Eukaryota</taxon>
        <taxon>Metazoa</taxon>
        <taxon>Ecdysozoa</taxon>
        <taxon>Arthropoda</taxon>
        <taxon>Hexapoda</taxon>
        <taxon>Insecta</taxon>
        <taxon>Pterygota</taxon>
        <taxon>Neoptera</taxon>
        <taxon>Endopterygota</taxon>
        <taxon>Hymenoptera</taxon>
        <taxon>Apocrita</taxon>
        <taxon>Aculeata</taxon>
        <taxon>Formicoidea</taxon>
        <taxon>Formicidae</taxon>
        <taxon>Formicinae</taxon>
        <taxon>Camponotus</taxon>
    </lineage>
</organism>
<protein>
    <submittedName>
        <fullName evidence="1">Uncharacterized protein</fullName>
    </submittedName>
</protein>
<proteinExistence type="predicted"/>
<evidence type="ECO:0000313" key="1">
    <source>
        <dbReference type="EMBL" id="EFN60427.1"/>
    </source>
</evidence>